<proteinExistence type="predicted"/>
<dbReference type="Proteomes" id="UP001057402">
    <property type="component" value="Chromosome 7"/>
</dbReference>
<organism evidence="1 2">
    <name type="scientific">Melastoma candidum</name>
    <dbReference type="NCBI Taxonomy" id="119954"/>
    <lineage>
        <taxon>Eukaryota</taxon>
        <taxon>Viridiplantae</taxon>
        <taxon>Streptophyta</taxon>
        <taxon>Embryophyta</taxon>
        <taxon>Tracheophyta</taxon>
        <taxon>Spermatophyta</taxon>
        <taxon>Magnoliopsida</taxon>
        <taxon>eudicotyledons</taxon>
        <taxon>Gunneridae</taxon>
        <taxon>Pentapetalae</taxon>
        <taxon>rosids</taxon>
        <taxon>malvids</taxon>
        <taxon>Myrtales</taxon>
        <taxon>Melastomataceae</taxon>
        <taxon>Melastomatoideae</taxon>
        <taxon>Melastomateae</taxon>
        <taxon>Melastoma</taxon>
    </lineage>
</organism>
<reference evidence="2" key="1">
    <citation type="journal article" date="2023" name="Front. Plant Sci.">
        <title>Chromosomal-level genome assembly of Melastoma candidum provides insights into trichome evolution.</title>
        <authorList>
            <person name="Zhong Y."/>
            <person name="Wu W."/>
            <person name="Sun C."/>
            <person name="Zou P."/>
            <person name="Liu Y."/>
            <person name="Dai S."/>
            <person name="Zhou R."/>
        </authorList>
    </citation>
    <scope>NUCLEOTIDE SEQUENCE [LARGE SCALE GENOMIC DNA]</scope>
</reference>
<evidence type="ECO:0000313" key="1">
    <source>
        <dbReference type="EMBL" id="KAI4343050.1"/>
    </source>
</evidence>
<protein>
    <submittedName>
        <fullName evidence="1">Uncharacterized protein</fullName>
    </submittedName>
</protein>
<comment type="caution">
    <text evidence="1">The sequence shown here is derived from an EMBL/GenBank/DDBJ whole genome shotgun (WGS) entry which is preliminary data.</text>
</comment>
<accession>A0ACB9P385</accession>
<name>A0ACB9P385_9MYRT</name>
<sequence length="108" mass="12048">MDRIRKMPVREPGSPFGRGQRRKDGWRSGSPPVDIPGNNRGLQGFEEEYGDGGMREELVPPHVIVDRKRIDGKAVGRPVCFGRGGTLKGRYLSQVRNSVLRLTGFLES</sequence>
<keyword evidence="2" id="KW-1185">Reference proteome</keyword>
<gene>
    <name evidence="1" type="ORF">MLD38_027598</name>
</gene>
<evidence type="ECO:0000313" key="2">
    <source>
        <dbReference type="Proteomes" id="UP001057402"/>
    </source>
</evidence>
<dbReference type="EMBL" id="CM042886">
    <property type="protein sequence ID" value="KAI4343050.1"/>
    <property type="molecule type" value="Genomic_DNA"/>
</dbReference>